<protein>
    <recommendedName>
        <fullName evidence="5">U6 snRNA phosphodiesterase</fullName>
        <ecNumber evidence="5">3.1.4.-</ecNumber>
    </recommendedName>
</protein>
<evidence type="ECO:0000256" key="3">
    <source>
        <dbReference type="ARBA" id="ARBA00023239"/>
    </source>
</evidence>
<dbReference type="HAMAP" id="MF_03040">
    <property type="entry name" value="USB1"/>
    <property type="match status" value="1"/>
</dbReference>
<dbReference type="GO" id="GO:1990838">
    <property type="term" value="F:poly(U)-specific exoribonuclease activity, producing 3' uridine cyclic phosphate ends"/>
    <property type="evidence" value="ECO:0007669"/>
    <property type="project" value="UniProtKB-UniRule"/>
</dbReference>
<dbReference type="GO" id="GO:0034477">
    <property type="term" value="P:U6 snRNA 3'-end processing"/>
    <property type="evidence" value="ECO:0007669"/>
    <property type="project" value="UniProtKB-UniRule"/>
</dbReference>
<evidence type="ECO:0000313" key="7">
    <source>
        <dbReference type="EMBL" id="TWU76234.1"/>
    </source>
</evidence>
<name>A0A5C6GG40_METRR</name>
<keyword evidence="3" id="KW-0456">Lyase</keyword>
<comment type="function">
    <text evidence="5">Phosphodiesterase responsible for the U6 snRNA 3' end processing. Acts as an exoribonuclease (RNase) responsible for trimming the poly(U) tract of the last nucleotides in the pre-U6 snRNA molecule, leading to the formation of mature U6 snRNA.</text>
</comment>
<evidence type="ECO:0000256" key="5">
    <source>
        <dbReference type="HAMAP-Rule" id="MF_03040"/>
    </source>
</evidence>
<evidence type="ECO:0000256" key="4">
    <source>
        <dbReference type="ARBA" id="ARBA00023242"/>
    </source>
</evidence>
<organism evidence="7 8">
    <name type="scientific">Metarhizium rileyi (strain RCEF 4871)</name>
    <name type="common">Nomuraea rileyi</name>
    <dbReference type="NCBI Taxonomy" id="1649241"/>
    <lineage>
        <taxon>Eukaryota</taxon>
        <taxon>Fungi</taxon>
        <taxon>Dikarya</taxon>
        <taxon>Ascomycota</taxon>
        <taxon>Pezizomycotina</taxon>
        <taxon>Sordariomycetes</taxon>
        <taxon>Hypocreomycetidae</taxon>
        <taxon>Hypocreales</taxon>
        <taxon>Clavicipitaceae</taxon>
        <taxon>Metarhizium</taxon>
    </lineage>
</organism>
<keyword evidence="2 5" id="KW-0378">Hydrolase</keyword>
<feature type="active site" description="Proton donor/acceptor" evidence="5">
    <location>
        <position position="249"/>
    </location>
</feature>
<dbReference type="GO" id="GO:0016829">
    <property type="term" value="F:lyase activity"/>
    <property type="evidence" value="ECO:0007669"/>
    <property type="project" value="UniProtKB-KW"/>
</dbReference>
<sequence length="321" mass="35088">MALVDYSSSSDDDEPPPPPSKRLKGQNDGSDSKMPPLPATFHDLYASTVRQSVVDDPSLHQGRKRLHPHVPGNWPTHVYIELCLADCAQKGHPTKAQHDTLDALVKKAQEELGGGIQLHNFLNSDLGTDLPLHISLSRPLSLPSSVKGAYFSSLTRSIRGCGTGEFAVRPAGLAWHRSPDSNRTFFVLRVVSAARGVSANDGTDRRRAAASTNPELMVLLTRCNRVAARFDQLPLYQQTQKESADEAFHVSIGWTLGAPDEETCLKVLGFFRDKEFDDIHTWHVPVDGVKAKTGNVVSHIPLTGHVETNVDDESVTSLYGS</sequence>
<keyword evidence="4 5" id="KW-0539">Nucleus</keyword>
<dbReference type="EC" id="3.1.4.-" evidence="5"/>
<evidence type="ECO:0000256" key="2">
    <source>
        <dbReference type="ARBA" id="ARBA00022801"/>
    </source>
</evidence>
<dbReference type="GO" id="GO:0005634">
    <property type="term" value="C:nucleus"/>
    <property type="evidence" value="ECO:0007669"/>
    <property type="project" value="UniProtKB-SubCell"/>
</dbReference>
<feature type="region of interest" description="Disordered" evidence="6">
    <location>
        <begin position="1"/>
        <end position="39"/>
    </location>
</feature>
<dbReference type="PANTHER" id="PTHR13522">
    <property type="entry name" value="U6 SNRNA PHOSPHODIESTERASE 1"/>
    <property type="match status" value="1"/>
</dbReference>
<accession>A0A5C6GG40</accession>
<dbReference type="EMBL" id="SBHS01000005">
    <property type="protein sequence ID" value="TWU76234.1"/>
    <property type="molecule type" value="Genomic_DNA"/>
</dbReference>
<comment type="subcellular location">
    <subcellularLocation>
        <location evidence="5">Nucleus</location>
    </subcellularLocation>
</comment>
<gene>
    <name evidence="5 7" type="primary">USB1</name>
    <name evidence="7" type="ORF">ED733_004617</name>
</gene>
<dbReference type="Proteomes" id="UP000317257">
    <property type="component" value="Unassembled WGS sequence"/>
</dbReference>
<feature type="active site" description="Proton donor/acceptor" evidence="5">
    <location>
        <position position="133"/>
    </location>
</feature>
<keyword evidence="1 5" id="KW-0540">Nuclease</keyword>
<dbReference type="Pfam" id="PF09749">
    <property type="entry name" value="HVSL"/>
    <property type="match status" value="1"/>
</dbReference>
<dbReference type="Gene3D" id="3.90.1140.10">
    <property type="entry name" value="Cyclic phosphodiesterase"/>
    <property type="match status" value="1"/>
</dbReference>
<dbReference type="AlphaFoldDB" id="A0A5C6GG40"/>
<comment type="similarity">
    <text evidence="5">Belongs to the 2H phosphoesterase superfamily. USB1 family.</text>
</comment>
<comment type="caution">
    <text evidence="7">The sequence shown here is derived from an EMBL/GenBank/DDBJ whole genome shotgun (WGS) entry which is preliminary data.</text>
</comment>
<dbReference type="PANTHER" id="PTHR13522:SF3">
    <property type="entry name" value="U6 SNRNA PHOSPHODIESTERASE 1"/>
    <property type="match status" value="1"/>
</dbReference>
<evidence type="ECO:0000256" key="1">
    <source>
        <dbReference type="ARBA" id="ARBA00022722"/>
    </source>
</evidence>
<evidence type="ECO:0000256" key="6">
    <source>
        <dbReference type="SAM" id="MobiDB-lite"/>
    </source>
</evidence>
<proteinExistence type="inferred from homology"/>
<reference evidence="8" key="1">
    <citation type="submission" date="2018-12" db="EMBL/GenBank/DDBJ databases">
        <title>The complete genome of Metarhizium rileyi, a key fungal pathogen of Lepidoptera.</title>
        <authorList>
            <person name="Binneck E."/>
            <person name="Lastra C.C.L."/>
            <person name="Sosa-Gomez D.R."/>
        </authorList>
    </citation>
    <scope>NUCLEOTIDE SEQUENCE [LARGE SCALE GENOMIC DNA]</scope>
    <source>
        <strain evidence="8">Cep018-CH2</strain>
    </source>
</reference>
<evidence type="ECO:0000313" key="8">
    <source>
        <dbReference type="Proteomes" id="UP000317257"/>
    </source>
</evidence>
<dbReference type="InterPro" id="IPR027521">
    <property type="entry name" value="Usb1"/>
</dbReference>